<dbReference type="PANTHER" id="PTHR34199">
    <property type="entry name" value="NUMOD3 MOTIF FAMILY PROTEIN, EXPRESSED"/>
    <property type="match status" value="1"/>
</dbReference>
<reference evidence="3 4" key="1">
    <citation type="journal article" date="2012" name="Genome Biol.">
        <title>The genome of the polar eukaryotic microalga coccomyxa subellipsoidea reveals traits of cold adaptation.</title>
        <authorList>
            <person name="Blanc G."/>
            <person name="Agarkova I."/>
            <person name="Grimwood J."/>
            <person name="Kuo A."/>
            <person name="Brueggeman A."/>
            <person name="Dunigan D."/>
            <person name="Gurnon J."/>
            <person name="Ladunga I."/>
            <person name="Lindquist E."/>
            <person name="Lucas S."/>
            <person name="Pangilinan J."/>
            <person name="Proschold T."/>
            <person name="Salamov A."/>
            <person name="Schmutz J."/>
            <person name="Weeks D."/>
            <person name="Yamada T."/>
            <person name="Claverie J.M."/>
            <person name="Grigoriev I."/>
            <person name="Van Etten J."/>
            <person name="Lomsadze A."/>
            <person name="Borodovsky M."/>
        </authorList>
    </citation>
    <scope>NUCLEOTIDE SEQUENCE [LARGE SCALE GENOMIC DNA]</scope>
    <source>
        <strain evidence="3 4">C-169</strain>
    </source>
</reference>
<dbReference type="PANTHER" id="PTHR34199:SF4">
    <property type="entry name" value="ARM REPEAT SUPERFAMILY PROTEIN"/>
    <property type="match status" value="1"/>
</dbReference>
<dbReference type="AlphaFoldDB" id="I0Z4R0"/>
<dbReference type="InterPro" id="IPR011989">
    <property type="entry name" value="ARM-like"/>
</dbReference>
<dbReference type="SUPFAM" id="SSF48371">
    <property type="entry name" value="ARM repeat"/>
    <property type="match status" value="1"/>
</dbReference>
<feature type="domain" description="Mon2/Sec7/BIG1-like HDS" evidence="1">
    <location>
        <begin position="399"/>
        <end position="468"/>
    </location>
</feature>
<dbReference type="Proteomes" id="UP000007264">
    <property type="component" value="Unassembled WGS sequence"/>
</dbReference>
<comment type="caution">
    <text evidence="3">The sequence shown here is derived from an EMBL/GenBank/DDBJ whole genome shotgun (WGS) entry which is preliminary data.</text>
</comment>
<keyword evidence="4" id="KW-1185">Reference proteome</keyword>
<dbReference type="Pfam" id="PF09324">
    <property type="entry name" value="Sec7-like_HDS"/>
    <property type="match status" value="1"/>
</dbReference>
<dbReference type="Pfam" id="PF16206">
    <property type="entry name" value="Mon2_C"/>
    <property type="match status" value="1"/>
</dbReference>
<dbReference type="EMBL" id="AGSI01000004">
    <property type="protein sequence ID" value="EIE25629.1"/>
    <property type="molecule type" value="Genomic_DNA"/>
</dbReference>
<dbReference type="OrthoDB" id="294853at2759"/>
<accession>I0Z4R0</accession>
<gene>
    <name evidence="3" type="ORF">COCSUDRAFT_83636</name>
</gene>
<dbReference type="Gene3D" id="1.25.10.10">
    <property type="entry name" value="Leucine-rich Repeat Variant"/>
    <property type="match status" value="1"/>
</dbReference>
<organism evidence="3 4">
    <name type="scientific">Coccomyxa subellipsoidea (strain C-169)</name>
    <name type="common">Green microalga</name>
    <dbReference type="NCBI Taxonomy" id="574566"/>
    <lineage>
        <taxon>Eukaryota</taxon>
        <taxon>Viridiplantae</taxon>
        <taxon>Chlorophyta</taxon>
        <taxon>core chlorophytes</taxon>
        <taxon>Trebouxiophyceae</taxon>
        <taxon>Trebouxiophyceae incertae sedis</taxon>
        <taxon>Coccomyxaceae</taxon>
        <taxon>Coccomyxa</taxon>
        <taxon>Coccomyxa subellipsoidea</taxon>
    </lineage>
</organism>
<dbReference type="InterPro" id="IPR016024">
    <property type="entry name" value="ARM-type_fold"/>
</dbReference>
<protein>
    <submittedName>
        <fullName evidence="3">Uncharacterized protein</fullName>
    </submittedName>
</protein>
<dbReference type="eggNOG" id="KOG1848">
    <property type="taxonomic scope" value="Eukaryota"/>
</dbReference>
<feature type="domain" description="Mon2 C-terminal" evidence="2">
    <location>
        <begin position="473"/>
        <end position="613"/>
    </location>
</feature>
<evidence type="ECO:0000313" key="3">
    <source>
        <dbReference type="EMBL" id="EIE25629.1"/>
    </source>
</evidence>
<evidence type="ECO:0000259" key="2">
    <source>
        <dbReference type="Pfam" id="PF16206"/>
    </source>
</evidence>
<dbReference type="InterPro" id="IPR015403">
    <property type="entry name" value="Mon2/Sec7/BIG1-like_HDS"/>
</dbReference>
<proteinExistence type="predicted"/>
<evidence type="ECO:0000259" key="1">
    <source>
        <dbReference type="Pfam" id="PF09324"/>
    </source>
</evidence>
<sequence>MVQSYAGIVESTSRLGSDGPEDDTLHAVAALYQSRANSREWSLDLDYGSASAETGVAYLGMLGIDSLLGTVAAIEKLTDIAVDGDVGSPEHGRSALDRESVERSTCEAMIGLCWRTVLSALSQLLAHTTGEALIVQLLKGYQSMTQACGMLEMKEQRDAFLTSLCRFTLTDAADADHLLGNRSEAAATTSGIVMDSGEGSGKVLTAKNVHALRTLFNVAHKLHPLLGPSWLLVLENLNSLDRILNSPRTTTQEASSSGSTGGLPSDLAILSVAANQLFESTSYMGTETVVDILAGLRLVSNRALPSAAQLPGQPKLFALSRMVDVLLFNLSRVHDLWPILLDHIVELLSDSRAALRTAAVDALGRALTGALAACVSAPSQPGDSAESSGAGSDWGATEHMLLMALESLYKDAEELDVRLGLLRVLLQILQRHGEQLSTGWDPILRILEAVPEVEEQAAVVGLAFQSVQLLASDYMSALPPQLLRKCLEVAALYGAQQADVNVSLTAMGLLWNAADLLSKMQLQSEAASGGSEAPVLSSADFEELLRLLLGALQGLSTDTRPEVRNSGVRTLFAVVASQGTRLSHSAWEECLWQMLFPLLRSVHHTAATSSREEACFPSFQTYIAKYPMQRHEGMSHYSAC</sequence>
<dbReference type="RefSeq" id="XP_005650173.1">
    <property type="nucleotide sequence ID" value="XM_005650116.1"/>
</dbReference>
<dbReference type="GeneID" id="17043466"/>
<name>I0Z4R0_COCSC</name>
<dbReference type="InterPro" id="IPR032817">
    <property type="entry name" value="Mon2_C"/>
</dbReference>
<dbReference type="STRING" id="574566.I0Z4R0"/>
<evidence type="ECO:0000313" key="4">
    <source>
        <dbReference type="Proteomes" id="UP000007264"/>
    </source>
</evidence>
<dbReference type="KEGG" id="csl:COCSUDRAFT_83636"/>